<dbReference type="PROSITE" id="PS51014">
    <property type="entry name" value="COBK_CBIJ"/>
    <property type="match status" value="1"/>
</dbReference>
<dbReference type="NCBIfam" id="NF005970">
    <property type="entry name" value="PRK08057.1-4"/>
    <property type="match status" value="1"/>
</dbReference>
<dbReference type="Pfam" id="PF02571">
    <property type="entry name" value="CbiJ"/>
    <property type="match status" value="1"/>
</dbReference>
<dbReference type="GO" id="GO:0016994">
    <property type="term" value="F:precorrin-6A reductase activity"/>
    <property type="evidence" value="ECO:0007669"/>
    <property type="project" value="UniProtKB-EC"/>
</dbReference>
<evidence type="ECO:0000256" key="1">
    <source>
        <dbReference type="ARBA" id="ARBA00004953"/>
    </source>
</evidence>
<name>A0ABS4F041_9CLOT</name>
<keyword evidence="5" id="KW-1185">Reference proteome</keyword>
<dbReference type="EC" id="1.3.1.106" evidence="4"/>
<dbReference type="PANTHER" id="PTHR36925">
    <property type="entry name" value="COBALT-PRECORRIN-6A REDUCTASE"/>
    <property type="match status" value="1"/>
</dbReference>
<gene>
    <name evidence="4" type="ORF">J2Z53_001202</name>
</gene>
<comment type="caution">
    <text evidence="4">The sequence shown here is derived from an EMBL/GenBank/DDBJ whole genome shotgun (WGS) entry which is preliminary data.</text>
</comment>
<evidence type="ECO:0000313" key="5">
    <source>
        <dbReference type="Proteomes" id="UP000783390"/>
    </source>
</evidence>
<dbReference type="RefSeq" id="WP_209796425.1">
    <property type="nucleotide sequence ID" value="NZ_JAGGJZ010000003.1"/>
</dbReference>
<dbReference type="NCBIfam" id="TIGR00715">
    <property type="entry name" value="precor6x_red"/>
    <property type="match status" value="1"/>
</dbReference>
<reference evidence="4 5" key="1">
    <citation type="submission" date="2021-03" db="EMBL/GenBank/DDBJ databases">
        <title>Genomic Encyclopedia of Type Strains, Phase IV (KMG-IV): sequencing the most valuable type-strain genomes for metagenomic binning, comparative biology and taxonomic classification.</title>
        <authorList>
            <person name="Goeker M."/>
        </authorList>
    </citation>
    <scope>NUCLEOTIDE SEQUENCE [LARGE SCALE GENOMIC DNA]</scope>
    <source>
        <strain evidence="4 5">DSM 3984</strain>
    </source>
</reference>
<dbReference type="EMBL" id="JAGGJZ010000003">
    <property type="protein sequence ID" value="MBP1889619.1"/>
    <property type="molecule type" value="Genomic_DNA"/>
</dbReference>
<dbReference type="Proteomes" id="UP000783390">
    <property type="component" value="Unassembled WGS sequence"/>
</dbReference>
<evidence type="ECO:0000256" key="2">
    <source>
        <dbReference type="ARBA" id="ARBA00022573"/>
    </source>
</evidence>
<accession>A0ABS4F041</accession>
<organism evidence="4 5">
    <name type="scientific">Clostridium moniliforme</name>
    <dbReference type="NCBI Taxonomy" id="39489"/>
    <lineage>
        <taxon>Bacteria</taxon>
        <taxon>Bacillati</taxon>
        <taxon>Bacillota</taxon>
        <taxon>Clostridia</taxon>
        <taxon>Eubacteriales</taxon>
        <taxon>Clostridiaceae</taxon>
        <taxon>Clostridium</taxon>
    </lineage>
</organism>
<keyword evidence="3 4" id="KW-0560">Oxidoreductase</keyword>
<proteinExistence type="predicted"/>
<dbReference type="InterPro" id="IPR003723">
    <property type="entry name" value="Precorrin-6x_reduct"/>
</dbReference>
<sequence length="255" mass="28765">MIGFILGTSEGKKILKSINNYTDKIVVSTATEYGGELLKSYKMKHLNTKPLDKDGLINLIKEFNIKVLVDASHPYATEVSKNGMEASKETNIDYIRYEREGIISNSNSENIIKIKGYDELKEVLEKIPGNILNTTGSRNIKNIINLNCKNRIIHRVLPSPKILEEIINLGVDISDIIAMKGPVSYEMNMGFIDQYNVKAIITKDSGLAGGVEEKLKASIDKNIKLIVIEKPKIKYGNTFYKEEELVNYLVNNYKF</sequence>
<comment type="pathway">
    <text evidence="1">Cofactor biosynthesis; adenosylcobalamin biosynthesis.</text>
</comment>
<protein>
    <submittedName>
        <fullName evidence="4">Precorrin-6A/cobalt-precorrin-6A reductase</fullName>
        <ecNumber evidence="4">1.3.1.106</ecNumber>
        <ecNumber evidence="4">1.3.1.54</ecNumber>
    </submittedName>
</protein>
<dbReference type="EC" id="1.3.1.54" evidence="4"/>
<dbReference type="PANTHER" id="PTHR36925:SF1">
    <property type="entry name" value="COBALT-PRECORRIN-6A REDUCTASE"/>
    <property type="match status" value="1"/>
</dbReference>
<evidence type="ECO:0000256" key="3">
    <source>
        <dbReference type="ARBA" id="ARBA00023002"/>
    </source>
</evidence>
<keyword evidence="2" id="KW-0169">Cobalamin biosynthesis</keyword>
<evidence type="ECO:0000313" key="4">
    <source>
        <dbReference type="EMBL" id="MBP1889619.1"/>
    </source>
</evidence>